<proteinExistence type="predicted"/>
<dbReference type="HOGENOM" id="CLU_2185484_0_0_1"/>
<evidence type="ECO:0000313" key="3">
    <source>
        <dbReference type="Proteomes" id="UP000053989"/>
    </source>
</evidence>
<feature type="compositionally biased region" description="Polar residues" evidence="1">
    <location>
        <begin position="23"/>
        <end position="37"/>
    </location>
</feature>
<sequence>MSTVGSTLLSSPNLDLPTVPQALPTTAPSAGSTKTTKQSLHCETKAAYYASAVASRLQRAYDALQVICPLIDDDLMANETPAHRTRDTRTDIRNNTDTINPELHGCIPI</sequence>
<name>A0A0C2Z5G9_9AGAM</name>
<dbReference type="Proteomes" id="UP000053989">
    <property type="component" value="Unassembled WGS sequence"/>
</dbReference>
<reference evidence="2 3" key="1">
    <citation type="submission" date="2014-04" db="EMBL/GenBank/DDBJ databases">
        <authorList>
            <consortium name="DOE Joint Genome Institute"/>
            <person name="Kuo A."/>
            <person name="Kohler A."/>
            <person name="Nagy L.G."/>
            <person name="Floudas D."/>
            <person name="Copeland A."/>
            <person name="Barry K.W."/>
            <person name="Cichocki N."/>
            <person name="Veneault-Fourrey C."/>
            <person name="LaButti K."/>
            <person name="Lindquist E.A."/>
            <person name="Lipzen A."/>
            <person name="Lundell T."/>
            <person name="Morin E."/>
            <person name="Murat C."/>
            <person name="Sun H."/>
            <person name="Tunlid A."/>
            <person name="Henrissat B."/>
            <person name="Grigoriev I.V."/>
            <person name="Hibbett D.S."/>
            <person name="Martin F."/>
            <person name="Nordberg H.P."/>
            <person name="Cantor M.N."/>
            <person name="Hua S.X."/>
        </authorList>
    </citation>
    <scope>NUCLEOTIDE SEQUENCE [LARGE SCALE GENOMIC DNA]</scope>
    <source>
        <strain evidence="2 3">Foug A</strain>
    </source>
</reference>
<gene>
    <name evidence="2" type="ORF">SCLCIDRAFT_29032</name>
</gene>
<evidence type="ECO:0000256" key="1">
    <source>
        <dbReference type="SAM" id="MobiDB-lite"/>
    </source>
</evidence>
<feature type="region of interest" description="Disordered" evidence="1">
    <location>
        <begin position="1"/>
        <end position="37"/>
    </location>
</feature>
<keyword evidence="3" id="KW-1185">Reference proteome</keyword>
<reference evidence="3" key="2">
    <citation type="submission" date="2015-01" db="EMBL/GenBank/DDBJ databases">
        <title>Evolutionary Origins and Diversification of the Mycorrhizal Mutualists.</title>
        <authorList>
            <consortium name="DOE Joint Genome Institute"/>
            <consortium name="Mycorrhizal Genomics Consortium"/>
            <person name="Kohler A."/>
            <person name="Kuo A."/>
            <person name="Nagy L.G."/>
            <person name="Floudas D."/>
            <person name="Copeland A."/>
            <person name="Barry K.W."/>
            <person name="Cichocki N."/>
            <person name="Veneault-Fourrey C."/>
            <person name="LaButti K."/>
            <person name="Lindquist E.A."/>
            <person name="Lipzen A."/>
            <person name="Lundell T."/>
            <person name="Morin E."/>
            <person name="Murat C."/>
            <person name="Riley R."/>
            <person name="Ohm R."/>
            <person name="Sun H."/>
            <person name="Tunlid A."/>
            <person name="Henrissat B."/>
            <person name="Grigoriev I.V."/>
            <person name="Hibbett D.S."/>
            <person name="Martin F."/>
        </authorList>
    </citation>
    <scope>NUCLEOTIDE SEQUENCE [LARGE SCALE GENOMIC DNA]</scope>
    <source>
        <strain evidence="3">Foug A</strain>
    </source>
</reference>
<protein>
    <submittedName>
        <fullName evidence="2">Uncharacterized protein</fullName>
    </submittedName>
</protein>
<dbReference type="EMBL" id="KN822104">
    <property type="protein sequence ID" value="KIM57188.1"/>
    <property type="molecule type" value="Genomic_DNA"/>
</dbReference>
<evidence type="ECO:0000313" key="2">
    <source>
        <dbReference type="EMBL" id="KIM57188.1"/>
    </source>
</evidence>
<accession>A0A0C2Z5G9</accession>
<feature type="compositionally biased region" description="Polar residues" evidence="1">
    <location>
        <begin position="1"/>
        <end position="13"/>
    </location>
</feature>
<organism evidence="2 3">
    <name type="scientific">Scleroderma citrinum Foug A</name>
    <dbReference type="NCBI Taxonomy" id="1036808"/>
    <lineage>
        <taxon>Eukaryota</taxon>
        <taxon>Fungi</taxon>
        <taxon>Dikarya</taxon>
        <taxon>Basidiomycota</taxon>
        <taxon>Agaricomycotina</taxon>
        <taxon>Agaricomycetes</taxon>
        <taxon>Agaricomycetidae</taxon>
        <taxon>Boletales</taxon>
        <taxon>Sclerodermatineae</taxon>
        <taxon>Sclerodermataceae</taxon>
        <taxon>Scleroderma</taxon>
    </lineage>
</organism>
<dbReference type="AlphaFoldDB" id="A0A0C2Z5G9"/>
<dbReference type="InParanoid" id="A0A0C2Z5G9"/>